<name>A0A4R2KRL8_9FIRM</name>
<evidence type="ECO:0000313" key="4">
    <source>
        <dbReference type="Proteomes" id="UP000294919"/>
    </source>
</evidence>
<accession>A0A4R2KRL8</accession>
<feature type="signal peptide" evidence="1">
    <location>
        <begin position="1"/>
        <end position="20"/>
    </location>
</feature>
<evidence type="ECO:0000256" key="1">
    <source>
        <dbReference type="SAM" id="SignalP"/>
    </source>
</evidence>
<dbReference type="AlphaFoldDB" id="A0A4R2KRL8"/>
<gene>
    <name evidence="3" type="ORF">EV214_13342</name>
</gene>
<sequence length="321" mass="36421">MKKKFVASILCILLISGFMAGCGHQQAIDLKTGDYIQFGKYNDVPILWRVINIDGNGDPLLFSDKIISLKAFDAAGNYHSDECRKGNGSNYWKNSNIRQWLNSDEKANTINWIQNPPSKENMFDGYSPYENEQGFLADENFTVNERNIIKPIIHKSLLDNIDKDKKNGGERMLTLYSKIGSVVQNYDNVYYEMVEDNVFLLSVKELHDYVWKNRRILGKEYYIGKPTKEAVNHSPIKDIKLDAKYNWSYWLRTPSDAPTGPSFVRMVKNDGSIFDYFASFGGRGGIRPALSLNISSAIFQSGSGIKSDPYVAKGVSGEKEW</sequence>
<comment type="caution">
    <text evidence="3">The sequence shown here is derived from an EMBL/GenBank/DDBJ whole genome shotgun (WGS) entry which is preliminary data.</text>
</comment>
<dbReference type="InterPro" id="IPR046240">
    <property type="entry name" value="DUF6273"/>
</dbReference>
<protein>
    <recommendedName>
        <fullName evidence="2">DUF6273 domain-containing protein</fullName>
    </recommendedName>
</protein>
<dbReference type="RefSeq" id="WP_132247721.1">
    <property type="nucleotide sequence ID" value="NZ_SLWV01000033.1"/>
</dbReference>
<dbReference type="Proteomes" id="UP000294919">
    <property type="component" value="Unassembled WGS sequence"/>
</dbReference>
<keyword evidence="4" id="KW-1185">Reference proteome</keyword>
<dbReference type="OrthoDB" id="7820733at2"/>
<evidence type="ECO:0000313" key="3">
    <source>
        <dbReference type="EMBL" id="TCO69265.1"/>
    </source>
</evidence>
<organism evidence="3 4">
    <name type="scientific">Marinisporobacter balticus</name>
    <dbReference type="NCBI Taxonomy" id="2018667"/>
    <lineage>
        <taxon>Bacteria</taxon>
        <taxon>Bacillati</taxon>
        <taxon>Bacillota</taxon>
        <taxon>Clostridia</taxon>
        <taxon>Peptostreptococcales</taxon>
        <taxon>Thermotaleaceae</taxon>
        <taxon>Marinisporobacter</taxon>
    </lineage>
</organism>
<dbReference type="PROSITE" id="PS51257">
    <property type="entry name" value="PROKAR_LIPOPROTEIN"/>
    <property type="match status" value="1"/>
</dbReference>
<evidence type="ECO:0000259" key="2">
    <source>
        <dbReference type="Pfam" id="PF19789"/>
    </source>
</evidence>
<dbReference type="Pfam" id="PF19789">
    <property type="entry name" value="DUF6273"/>
    <property type="match status" value="1"/>
</dbReference>
<feature type="chain" id="PRO_5038568211" description="DUF6273 domain-containing protein" evidence="1">
    <location>
        <begin position="21"/>
        <end position="321"/>
    </location>
</feature>
<dbReference type="EMBL" id="SLWV01000033">
    <property type="protein sequence ID" value="TCO69265.1"/>
    <property type="molecule type" value="Genomic_DNA"/>
</dbReference>
<proteinExistence type="predicted"/>
<feature type="domain" description="DUF6273" evidence="2">
    <location>
        <begin position="59"/>
        <end position="293"/>
    </location>
</feature>
<keyword evidence="1" id="KW-0732">Signal</keyword>
<reference evidence="3 4" key="1">
    <citation type="submission" date="2019-03" db="EMBL/GenBank/DDBJ databases">
        <title>Genomic Encyclopedia of Type Strains, Phase IV (KMG-IV): sequencing the most valuable type-strain genomes for metagenomic binning, comparative biology and taxonomic classification.</title>
        <authorList>
            <person name="Goeker M."/>
        </authorList>
    </citation>
    <scope>NUCLEOTIDE SEQUENCE [LARGE SCALE GENOMIC DNA]</scope>
    <source>
        <strain evidence="3 4">DSM 102940</strain>
    </source>
</reference>